<accession>A0AAD7EDS0</accession>
<sequence>MYKAAGWTPPSLTSSMARYRFRITVDARPSSKVLKPSRNSKCHASTNCQFASGYKDSMALAMTARTPGAVSMGLATEEFVRNRVMKSGWALNRSFPSINPSKWWNVLMRWISKGHAGCHILIDEARLGEFLQNVIVPEAKQGVMGAEDGDEGRLKIVPKFFVIYMKSCPVGRRSLARLANRTGANSSAVWNEGSPKRRVIALKSS</sequence>
<name>A0AAD7EDS0_9AGAR</name>
<gene>
    <name evidence="1" type="ORF">DFH08DRAFT_821284</name>
</gene>
<dbReference type="EMBL" id="JARIHO010000066">
    <property type="protein sequence ID" value="KAJ7314625.1"/>
    <property type="molecule type" value="Genomic_DNA"/>
</dbReference>
<reference evidence="1" key="1">
    <citation type="submission" date="2023-03" db="EMBL/GenBank/DDBJ databases">
        <title>Massive genome expansion in bonnet fungi (Mycena s.s.) driven by repeated elements and novel gene families across ecological guilds.</title>
        <authorList>
            <consortium name="Lawrence Berkeley National Laboratory"/>
            <person name="Harder C.B."/>
            <person name="Miyauchi S."/>
            <person name="Viragh M."/>
            <person name="Kuo A."/>
            <person name="Thoen E."/>
            <person name="Andreopoulos B."/>
            <person name="Lu D."/>
            <person name="Skrede I."/>
            <person name="Drula E."/>
            <person name="Henrissat B."/>
            <person name="Morin E."/>
            <person name="Kohler A."/>
            <person name="Barry K."/>
            <person name="LaButti K."/>
            <person name="Morin E."/>
            <person name="Salamov A."/>
            <person name="Lipzen A."/>
            <person name="Mereny Z."/>
            <person name="Hegedus B."/>
            <person name="Baldrian P."/>
            <person name="Stursova M."/>
            <person name="Weitz H."/>
            <person name="Taylor A."/>
            <person name="Grigoriev I.V."/>
            <person name="Nagy L.G."/>
            <person name="Martin F."/>
            <person name="Kauserud H."/>
        </authorList>
    </citation>
    <scope>NUCLEOTIDE SEQUENCE</scope>
    <source>
        <strain evidence="1">CBHHK002</strain>
    </source>
</reference>
<evidence type="ECO:0000313" key="1">
    <source>
        <dbReference type="EMBL" id="KAJ7314625.1"/>
    </source>
</evidence>
<comment type="caution">
    <text evidence="1">The sequence shown here is derived from an EMBL/GenBank/DDBJ whole genome shotgun (WGS) entry which is preliminary data.</text>
</comment>
<keyword evidence="2" id="KW-1185">Reference proteome</keyword>
<proteinExistence type="predicted"/>
<evidence type="ECO:0000313" key="2">
    <source>
        <dbReference type="Proteomes" id="UP001218218"/>
    </source>
</evidence>
<dbReference type="Proteomes" id="UP001218218">
    <property type="component" value="Unassembled WGS sequence"/>
</dbReference>
<dbReference type="AlphaFoldDB" id="A0AAD7EDS0"/>
<protein>
    <submittedName>
        <fullName evidence="1">Uncharacterized protein</fullName>
    </submittedName>
</protein>
<organism evidence="1 2">
    <name type="scientific">Mycena albidolilacea</name>
    <dbReference type="NCBI Taxonomy" id="1033008"/>
    <lineage>
        <taxon>Eukaryota</taxon>
        <taxon>Fungi</taxon>
        <taxon>Dikarya</taxon>
        <taxon>Basidiomycota</taxon>
        <taxon>Agaricomycotina</taxon>
        <taxon>Agaricomycetes</taxon>
        <taxon>Agaricomycetidae</taxon>
        <taxon>Agaricales</taxon>
        <taxon>Marasmiineae</taxon>
        <taxon>Mycenaceae</taxon>
        <taxon>Mycena</taxon>
    </lineage>
</organism>